<dbReference type="AlphaFoldDB" id="A0A562VLP8"/>
<keyword evidence="1" id="KW-0732">Signal</keyword>
<dbReference type="RefSeq" id="WP_145022916.1">
    <property type="nucleotide sequence ID" value="NZ_VLLN01000013.1"/>
</dbReference>
<keyword evidence="3" id="KW-1185">Reference proteome</keyword>
<dbReference type="EMBL" id="VLLN01000013">
    <property type="protein sequence ID" value="TWJ18883.1"/>
    <property type="molecule type" value="Genomic_DNA"/>
</dbReference>
<dbReference type="Proteomes" id="UP000319449">
    <property type="component" value="Unassembled WGS sequence"/>
</dbReference>
<protein>
    <submittedName>
        <fullName evidence="2">Uncharacterized protein</fullName>
    </submittedName>
</protein>
<feature type="signal peptide" evidence="1">
    <location>
        <begin position="1"/>
        <end position="25"/>
    </location>
</feature>
<reference evidence="2 3" key="1">
    <citation type="submission" date="2019-07" db="EMBL/GenBank/DDBJ databases">
        <title>Genomic Encyclopedia of Archaeal and Bacterial Type Strains, Phase II (KMG-II): from individual species to whole genera.</title>
        <authorList>
            <person name="Goeker M."/>
        </authorList>
    </citation>
    <scope>NUCLEOTIDE SEQUENCE [LARGE SCALE GENOMIC DNA]</scope>
    <source>
        <strain evidence="2 3">ATCC BAA-1139</strain>
    </source>
</reference>
<gene>
    <name evidence="2" type="ORF">JN12_02334</name>
</gene>
<comment type="caution">
    <text evidence="2">The sequence shown here is derived from an EMBL/GenBank/DDBJ whole genome shotgun (WGS) entry which is preliminary data.</text>
</comment>
<evidence type="ECO:0000256" key="1">
    <source>
        <dbReference type="SAM" id="SignalP"/>
    </source>
</evidence>
<name>A0A562VLP8_9BACT</name>
<evidence type="ECO:0000313" key="2">
    <source>
        <dbReference type="EMBL" id="TWJ18883.1"/>
    </source>
</evidence>
<accession>A0A562VLP8</accession>
<sequence length="308" mass="35174">MRIKTILIICVLTSWGFFLTDSVHAAPKKSAKTKGSQSKPEKPFDVTANVFSRQSTNDAISIYRALLSKKSELDKNEYESTEEYEARRQKLCEKTLVGNLKFCDTVGFYSNMDIRYNYDADKKAMTVTLPLAGESIDISSIKVGRKQYVGTNAFGVKANVTADEYMSFAISMRRDAPKVASDGIVKLKYALYYDEFYRQRRFIDFEIPMAPAEAKELSNNGGIVIIGTLYAPYIDNYKSHSKPTIDKTKEIINRYNYVVINPVEIWIVNEKTGKIYRKESVDLKENDYTRNTFITKPIEALHKNQSVQ</sequence>
<proteinExistence type="predicted"/>
<feature type="chain" id="PRO_5021960348" evidence="1">
    <location>
        <begin position="26"/>
        <end position="308"/>
    </location>
</feature>
<evidence type="ECO:0000313" key="3">
    <source>
        <dbReference type="Proteomes" id="UP000319449"/>
    </source>
</evidence>
<organism evidence="2 3">
    <name type="scientific">Geobacter argillaceus</name>
    <dbReference type="NCBI Taxonomy" id="345631"/>
    <lineage>
        <taxon>Bacteria</taxon>
        <taxon>Pseudomonadati</taxon>
        <taxon>Thermodesulfobacteriota</taxon>
        <taxon>Desulfuromonadia</taxon>
        <taxon>Geobacterales</taxon>
        <taxon>Geobacteraceae</taxon>
        <taxon>Geobacter</taxon>
    </lineage>
</organism>